<dbReference type="RefSeq" id="WP_004514427.1">
    <property type="nucleotide sequence ID" value="NC_007517.1"/>
</dbReference>
<reference evidence="2 3" key="1">
    <citation type="submission" date="2005-10" db="EMBL/GenBank/DDBJ databases">
        <title>Complete sequence of Geobacter metallireducens GS-15.</title>
        <authorList>
            <consortium name="US DOE Joint Genome Institute"/>
            <person name="Copeland A."/>
            <person name="Lucas S."/>
            <person name="Lapidus A."/>
            <person name="Barry K."/>
            <person name="Detter J.C."/>
            <person name="Glavina T."/>
            <person name="Hammon N."/>
            <person name="Israni S."/>
            <person name="Pitluck S."/>
            <person name="Di Bartolo G."/>
            <person name="Chain P."/>
            <person name="Schmutz J."/>
            <person name="Larimer F."/>
            <person name="Land M."/>
            <person name="Kyrpides N."/>
            <person name="Ivanova N."/>
            <person name="Richardson P."/>
        </authorList>
    </citation>
    <scope>NUCLEOTIDE SEQUENCE [LARGE SCALE GENOMIC DNA]</scope>
    <source>
        <strain evidence="3">ATCC 53774 / DSM 7210 / GS-15</strain>
    </source>
</reference>
<name>Q39X38_GEOMG</name>
<organism evidence="2 3">
    <name type="scientific">Geobacter metallireducens (strain ATCC 53774 / DSM 7210 / GS-15)</name>
    <dbReference type="NCBI Taxonomy" id="269799"/>
    <lineage>
        <taxon>Bacteria</taxon>
        <taxon>Pseudomonadati</taxon>
        <taxon>Thermodesulfobacteriota</taxon>
        <taxon>Desulfuromonadia</taxon>
        <taxon>Geobacterales</taxon>
        <taxon>Geobacteraceae</taxon>
        <taxon>Geobacter</taxon>
    </lineage>
</organism>
<dbReference type="Proteomes" id="UP000007073">
    <property type="component" value="Chromosome"/>
</dbReference>
<dbReference type="InterPro" id="IPR006675">
    <property type="entry name" value="HDIG_dom"/>
</dbReference>
<evidence type="ECO:0000313" key="2">
    <source>
        <dbReference type="EMBL" id="ABB31186.1"/>
    </source>
</evidence>
<gene>
    <name evidence="2" type="ordered locus">Gmet_0944</name>
</gene>
<dbReference type="eggNOG" id="COG1639">
    <property type="taxonomic scope" value="Bacteria"/>
</dbReference>
<dbReference type="GO" id="GO:0016787">
    <property type="term" value="F:hydrolase activity"/>
    <property type="evidence" value="ECO:0007669"/>
    <property type="project" value="UniProtKB-KW"/>
</dbReference>
<dbReference type="Gene3D" id="1.10.3210.10">
    <property type="entry name" value="Hypothetical protein af1432"/>
    <property type="match status" value="1"/>
</dbReference>
<dbReference type="NCBIfam" id="TIGR00277">
    <property type="entry name" value="HDIG"/>
    <property type="match status" value="1"/>
</dbReference>
<keyword evidence="3" id="KW-1185">Reference proteome</keyword>
<dbReference type="InterPro" id="IPR052340">
    <property type="entry name" value="RNase_Y/CdgJ"/>
</dbReference>
<dbReference type="PROSITE" id="PS51833">
    <property type="entry name" value="HDOD"/>
    <property type="match status" value="1"/>
</dbReference>
<dbReference type="KEGG" id="gme:Gmet_0944"/>
<dbReference type="CDD" id="cd00077">
    <property type="entry name" value="HDc"/>
    <property type="match status" value="1"/>
</dbReference>
<reference evidence="2 3" key="2">
    <citation type="journal article" date="2009" name="BMC Microbiol.">
        <title>The genome sequence of Geobacter metallireducens: features of metabolism, physiology and regulation common and dissimilar to Geobacter sulfurreducens.</title>
        <authorList>
            <person name="Aklujkar M."/>
            <person name="Krushkal J."/>
            <person name="DiBartolo G."/>
            <person name="Lapidus A."/>
            <person name="Land M.L."/>
            <person name="Lovley D.R."/>
        </authorList>
    </citation>
    <scope>NUCLEOTIDE SEQUENCE [LARGE SCALE GENOMIC DNA]</scope>
    <source>
        <strain evidence="3">ATCC 53774 / DSM 7210 / GS-15</strain>
    </source>
</reference>
<dbReference type="SMART" id="SM00471">
    <property type="entry name" value="HDc"/>
    <property type="match status" value="1"/>
</dbReference>
<evidence type="ECO:0000259" key="1">
    <source>
        <dbReference type="PROSITE" id="PS51833"/>
    </source>
</evidence>
<evidence type="ECO:0000313" key="3">
    <source>
        <dbReference type="Proteomes" id="UP000007073"/>
    </source>
</evidence>
<accession>Q39X38</accession>
<dbReference type="EMBL" id="CP000148">
    <property type="protein sequence ID" value="ABB31186.1"/>
    <property type="molecule type" value="Genomic_DNA"/>
</dbReference>
<dbReference type="SUPFAM" id="SSF109604">
    <property type="entry name" value="HD-domain/PDEase-like"/>
    <property type="match status" value="1"/>
</dbReference>
<dbReference type="InterPro" id="IPR003607">
    <property type="entry name" value="HD/PDEase_dom"/>
</dbReference>
<protein>
    <submittedName>
        <fullName evidence="2">Metal-dependent phosphohydrolase, HDOD domain-containing</fullName>
    </submittedName>
</protein>
<dbReference type="STRING" id="269799.Gmet_0944"/>
<feature type="domain" description="HDOD" evidence="1">
    <location>
        <begin position="18"/>
        <end position="206"/>
    </location>
</feature>
<dbReference type="Pfam" id="PF08668">
    <property type="entry name" value="HDOD"/>
    <property type="match status" value="1"/>
</dbReference>
<proteinExistence type="predicted"/>
<dbReference type="HOGENOM" id="CLU_048246_4_2_7"/>
<keyword evidence="2" id="KW-0378">Hydrolase</keyword>
<dbReference type="PANTHER" id="PTHR33525:SF3">
    <property type="entry name" value="RIBONUCLEASE Y"/>
    <property type="match status" value="1"/>
</dbReference>
<dbReference type="AlphaFoldDB" id="Q39X38"/>
<dbReference type="PANTHER" id="PTHR33525">
    <property type="match status" value="1"/>
</dbReference>
<sequence>MGSKRDKILDIIRDTNSLPTLPGVVSRLQALAENRKSSIEEMARLVSSDQILSARVLRLVNSPSYGFYRVSTISNALILLGVNVIKSLALSSSIFEIMEKTIVGLWEHSLGAGVAANIIARHLKLPEVEEISTAALLHDIGKVIIKEKCAEDYERICNMVERDGIPMLEAERQVLQTNHAEVGEWLVHNWYLPNKLSEPVACHHDVANAQHHKMKTAVVHLADVLVKASGFGFSGEVYVPRIQPTAWEWLGMAEDDLAAIVEELEDRLVEVKNFSLEIQSADGN</sequence>
<dbReference type="InterPro" id="IPR013976">
    <property type="entry name" value="HDOD"/>
</dbReference>